<dbReference type="InterPro" id="IPR003594">
    <property type="entry name" value="HATPase_dom"/>
</dbReference>
<dbReference type="Proteomes" id="UP000614410">
    <property type="component" value="Unassembled WGS sequence"/>
</dbReference>
<dbReference type="Gene3D" id="3.30.565.10">
    <property type="entry name" value="Histidine kinase-like ATPase, C-terminal domain"/>
    <property type="match status" value="1"/>
</dbReference>
<dbReference type="InterPro" id="IPR036890">
    <property type="entry name" value="HATPase_C_sf"/>
</dbReference>
<proteinExistence type="predicted"/>
<sequence>MTQTTSELRLPADPAYIVVAKRAASAFAAVAGFDVEAVHDLTIAVAQACENAIACTTRVGGAGVGQIRLSFTVEAERLEVQVQSSCTRQVVAEAAAARRRVVAQAVERERQEVAAATDLALRLMGLFVDDHSYRVDERTGGLRVRLTKYKAS</sequence>
<evidence type="ECO:0000313" key="2">
    <source>
        <dbReference type="EMBL" id="MBJ7610234.1"/>
    </source>
</evidence>
<dbReference type="AlphaFoldDB" id="A0A934KPP4"/>
<feature type="domain" description="Histidine kinase/HSP90-like ATPase" evidence="1">
    <location>
        <begin position="10"/>
        <end position="148"/>
    </location>
</feature>
<evidence type="ECO:0000313" key="3">
    <source>
        <dbReference type="Proteomes" id="UP000614410"/>
    </source>
</evidence>
<accession>A0A934KPP4</accession>
<evidence type="ECO:0000259" key="1">
    <source>
        <dbReference type="Pfam" id="PF13581"/>
    </source>
</evidence>
<reference evidence="2 3" key="1">
    <citation type="submission" date="2020-10" db="EMBL/GenBank/DDBJ databases">
        <title>Ca. Dormibacterota MAGs.</title>
        <authorList>
            <person name="Montgomery K."/>
        </authorList>
    </citation>
    <scope>NUCLEOTIDE SEQUENCE [LARGE SCALE GENOMIC DNA]</scope>
    <source>
        <strain evidence="2">Mitchell_Peninsula_5</strain>
    </source>
</reference>
<gene>
    <name evidence="2" type="ORF">JF887_12505</name>
</gene>
<keyword evidence="2" id="KW-0067">ATP-binding</keyword>
<dbReference type="Pfam" id="PF13581">
    <property type="entry name" value="HATPase_c_2"/>
    <property type="match status" value="1"/>
</dbReference>
<dbReference type="EMBL" id="JAEKNN010000058">
    <property type="protein sequence ID" value="MBJ7610234.1"/>
    <property type="molecule type" value="Genomic_DNA"/>
</dbReference>
<organism evidence="2 3">
    <name type="scientific">Candidatus Amunia macphersoniae</name>
    <dbReference type="NCBI Taxonomy" id="3127014"/>
    <lineage>
        <taxon>Bacteria</taxon>
        <taxon>Bacillati</taxon>
        <taxon>Candidatus Dormiibacterota</taxon>
        <taxon>Candidatus Dormibacteria</taxon>
        <taxon>Candidatus Aeolococcales</taxon>
        <taxon>Candidatus Aeolococcaceae</taxon>
        <taxon>Candidatus Amunia</taxon>
    </lineage>
</organism>
<dbReference type="GO" id="GO:0005524">
    <property type="term" value="F:ATP binding"/>
    <property type="evidence" value="ECO:0007669"/>
    <property type="project" value="UniProtKB-KW"/>
</dbReference>
<protein>
    <submittedName>
        <fullName evidence="2">ATP-binding protein</fullName>
    </submittedName>
</protein>
<keyword evidence="2" id="KW-0547">Nucleotide-binding</keyword>
<name>A0A934KPP4_9BACT</name>
<comment type="caution">
    <text evidence="2">The sequence shown here is derived from an EMBL/GenBank/DDBJ whole genome shotgun (WGS) entry which is preliminary data.</text>
</comment>